<dbReference type="PANTHER" id="PTHR12110:SF53">
    <property type="entry name" value="BLR5974 PROTEIN"/>
    <property type="match status" value="1"/>
</dbReference>
<feature type="domain" description="Xylose isomerase-like TIM barrel" evidence="2">
    <location>
        <begin position="30"/>
        <end position="290"/>
    </location>
</feature>
<dbReference type="InterPro" id="IPR050312">
    <property type="entry name" value="IolE/XylAMocC-like"/>
</dbReference>
<dbReference type="Gene3D" id="3.20.20.150">
    <property type="entry name" value="Divalent-metal-dependent TIM barrel enzymes"/>
    <property type="match status" value="1"/>
</dbReference>
<organism evidence="3 4">
    <name type="scientific">Microbacterium invictum</name>
    <dbReference type="NCBI Taxonomy" id="515415"/>
    <lineage>
        <taxon>Bacteria</taxon>
        <taxon>Bacillati</taxon>
        <taxon>Actinomycetota</taxon>
        <taxon>Actinomycetes</taxon>
        <taxon>Micrococcales</taxon>
        <taxon>Microbacteriaceae</taxon>
        <taxon>Microbacterium</taxon>
    </lineage>
</organism>
<dbReference type="GO" id="GO:0016853">
    <property type="term" value="F:isomerase activity"/>
    <property type="evidence" value="ECO:0007669"/>
    <property type="project" value="UniProtKB-KW"/>
</dbReference>
<dbReference type="InterPro" id="IPR036237">
    <property type="entry name" value="Xyl_isomerase-like_sf"/>
</dbReference>
<dbReference type="EMBL" id="CP139779">
    <property type="protein sequence ID" value="WQB70119.1"/>
    <property type="molecule type" value="Genomic_DNA"/>
</dbReference>
<accession>A0ABZ0VA45</accession>
<evidence type="ECO:0000259" key="2">
    <source>
        <dbReference type="Pfam" id="PF01261"/>
    </source>
</evidence>
<dbReference type="RefSeq" id="WP_322410269.1">
    <property type="nucleotide sequence ID" value="NZ_CP139779.1"/>
</dbReference>
<dbReference type="Proteomes" id="UP001324533">
    <property type="component" value="Chromosome"/>
</dbReference>
<reference evidence="3 4" key="1">
    <citation type="submission" date="2023-06" db="EMBL/GenBank/DDBJ databases">
        <title>Rock-solubilizing bacteria, Microbacterium invictum, promotes re-establishment of vegetation in rocky wasteland by accelerating rock bio-weathering and reshaping soil bacterial community.</title>
        <authorList>
            <person name="Liu C."/>
        </authorList>
    </citation>
    <scope>NUCLEOTIDE SEQUENCE [LARGE SCALE GENOMIC DNA]</scope>
    <source>
        <strain evidence="3 4">X-18</strain>
    </source>
</reference>
<dbReference type="SUPFAM" id="SSF51658">
    <property type="entry name" value="Xylose isomerase-like"/>
    <property type="match status" value="1"/>
</dbReference>
<evidence type="ECO:0000313" key="4">
    <source>
        <dbReference type="Proteomes" id="UP001324533"/>
    </source>
</evidence>
<evidence type="ECO:0000256" key="1">
    <source>
        <dbReference type="ARBA" id="ARBA00023277"/>
    </source>
</evidence>
<gene>
    <name evidence="3" type="ORF">T9R20_15680</name>
</gene>
<sequence length="310" mass="34196">MNAPSLKYGVSLYSYTGDMNTVLTLDDAMAEIASVGAAGIEILGESNVPRYPEPAPAWIDQWHGLLDRHGLEPTNYCSWVDIGHTGGPDLTTEEGVAVLRRDIELAATLGFTTIRPKFGVVSMELDPHPAWEPIVEANLDLAADHGVVICPEIHAPTPIKHRVVDDYIAFIERTGSPNFRLMIDTGIFQREASTAVQPGVSEEGHKGGWMTPLAVPMSDLVDVLPYVGFIQAKFFDIDDDLVDPQIPWREIVETLVTHGYDGWLSSEYEGERIPYRGQEQVRRQHALLRSLEAEVRADTGSAQGGQRPRT</sequence>
<keyword evidence="1" id="KW-0119">Carbohydrate metabolism</keyword>
<name>A0ABZ0VA45_9MICO</name>
<dbReference type="Pfam" id="PF01261">
    <property type="entry name" value="AP_endonuc_2"/>
    <property type="match status" value="1"/>
</dbReference>
<keyword evidence="3" id="KW-0413">Isomerase</keyword>
<dbReference type="PANTHER" id="PTHR12110">
    <property type="entry name" value="HYDROXYPYRUVATE ISOMERASE"/>
    <property type="match status" value="1"/>
</dbReference>
<proteinExistence type="predicted"/>
<dbReference type="InterPro" id="IPR013022">
    <property type="entry name" value="Xyl_isomerase-like_TIM-brl"/>
</dbReference>
<protein>
    <submittedName>
        <fullName evidence="3">Sugar phosphate isomerase/epimerase family protein</fullName>
    </submittedName>
</protein>
<keyword evidence="4" id="KW-1185">Reference proteome</keyword>
<evidence type="ECO:0000313" key="3">
    <source>
        <dbReference type="EMBL" id="WQB70119.1"/>
    </source>
</evidence>